<keyword evidence="1" id="KW-0645">Protease</keyword>
<proteinExistence type="predicted"/>
<reference evidence="1 2" key="1">
    <citation type="submission" date="2019-04" db="EMBL/GenBank/DDBJ databases">
        <title>Draft genome of the big-headed turtle Platysternon megacephalum.</title>
        <authorList>
            <person name="Gong S."/>
        </authorList>
    </citation>
    <scope>NUCLEOTIDE SEQUENCE [LARGE SCALE GENOMIC DNA]</scope>
    <source>
        <strain evidence="1">DO16091913</strain>
        <tissue evidence="1">Muscle</tissue>
    </source>
</reference>
<reference evidence="1 2" key="2">
    <citation type="submission" date="2019-04" db="EMBL/GenBank/DDBJ databases">
        <title>The genome sequence of big-headed turtle.</title>
        <authorList>
            <person name="Gong S."/>
        </authorList>
    </citation>
    <scope>NUCLEOTIDE SEQUENCE [LARGE SCALE GENOMIC DNA]</scope>
    <source>
        <strain evidence="1">DO16091913</strain>
        <tissue evidence="1">Muscle</tissue>
    </source>
</reference>
<gene>
    <name evidence="1" type="ORF">DR999_PMT02697</name>
</gene>
<accession>A0A4D9EZ97</accession>
<evidence type="ECO:0000313" key="2">
    <source>
        <dbReference type="Proteomes" id="UP000297703"/>
    </source>
</evidence>
<keyword evidence="1" id="KW-0121">Carboxypeptidase</keyword>
<organism evidence="1 2">
    <name type="scientific">Platysternon megacephalum</name>
    <name type="common">big-headed turtle</name>
    <dbReference type="NCBI Taxonomy" id="55544"/>
    <lineage>
        <taxon>Eukaryota</taxon>
        <taxon>Metazoa</taxon>
        <taxon>Chordata</taxon>
        <taxon>Craniata</taxon>
        <taxon>Vertebrata</taxon>
        <taxon>Euteleostomi</taxon>
        <taxon>Archelosauria</taxon>
        <taxon>Testudinata</taxon>
        <taxon>Testudines</taxon>
        <taxon>Cryptodira</taxon>
        <taxon>Durocryptodira</taxon>
        <taxon>Testudinoidea</taxon>
        <taxon>Platysternidae</taxon>
        <taxon>Platysternon</taxon>
    </lineage>
</organism>
<comment type="caution">
    <text evidence="1">The sequence shown here is derived from an EMBL/GenBank/DDBJ whole genome shotgun (WGS) entry which is preliminary data.</text>
</comment>
<keyword evidence="2" id="KW-1185">Reference proteome</keyword>
<dbReference type="Proteomes" id="UP000297703">
    <property type="component" value="Unassembled WGS sequence"/>
</dbReference>
<dbReference type="GO" id="GO:0004180">
    <property type="term" value="F:carboxypeptidase activity"/>
    <property type="evidence" value="ECO:0007669"/>
    <property type="project" value="UniProtKB-KW"/>
</dbReference>
<dbReference type="EMBL" id="QXTE01000014">
    <property type="protein sequence ID" value="TFK13683.1"/>
    <property type="molecule type" value="Genomic_DNA"/>
</dbReference>
<sequence length="154" mass="16828">MCCTLDSHARKDPGGRERRGWVTDAYMVLLQETAECTTAPRNATLADLSVLSLQRTVNASETGARVSDRCLKNRSRRMRWGEGHKTVWSIPSPPAFPSSADPVPLAVNPDLPSLRRFPSRPDGFNELTGSEAVTVPLLQMTVPLPSAHMSVSLC</sequence>
<protein>
    <submittedName>
        <fullName evidence="1">Carboxypeptidase O</fullName>
    </submittedName>
</protein>
<name>A0A4D9EZ97_9SAUR</name>
<evidence type="ECO:0000313" key="1">
    <source>
        <dbReference type="EMBL" id="TFK13683.1"/>
    </source>
</evidence>
<dbReference type="AlphaFoldDB" id="A0A4D9EZ97"/>
<keyword evidence="1" id="KW-0378">Hydrolase</keyword>